<keyword evidence="1" id="KW-0812">Transmembrane</keyword>
<keyword evidence="1" id="KW-0472">Membrane</keyword>
<keyword evidence="3" id="KW-1185">Reference proteome</keyword>
<proteinExistence type="predicted"/>
<dbReference type="EMBL" id="JADEWN010000007">
    <property type="protein sequence ID" value="MBE9189609.1"/>
    <property type="molecule type" value="Genomic_DNA"/>
</dbReference>
<name>A0ABR9UMW7_9CHRO</name>
<gene>
    <name evidence="2" type="ORF">IQ230_04355</name>
</gene>
<protein>
    <submittedName>
        <fullName evidence="2">Uncharacterized protein</fullName>
    </submittedName>
</protein>
<evidence type="ECO:0000256" key="1">
    <source>
        <dbReference type="SAM" id="Phobius"/>
    </source>
</evidence>
<evidence type="ECO:0000313" key="3">
    <source>
        <dbReference type="Proteomes" id="UP000651156"/>
    </source>
</evidence>
<dbReference type="RefSeq" id="WP_228054575.1">
    <property type="nucleotide sequence ID" value="NZ_JADEWN010000007.1"/>
</dbReference>
<feature type="transmembrane region" description="Helical" evidence="1">
    <location>
        <begin position="27"/>
        <end position="45"/>
    </location>
</feature>
<comment type="caution">
    <text evidence="2">The sequence shown here is derived from an EMBL/GenBank/DDBJ whole genome shotgun (WGS) entry which is preliminary data.</text>
</comment>
<keyword evidence="1" id="KW-1133">Transmembrane helix</keyword>
<reference evidence="2 3" key="1">
    <citation type="submission" date="2020-10" db="EMBL/GenBank/DDBJ databases">
        <authorList>
            <person name="Castelo-Branco R."/>
            <person name="Eusebio N."/>
            <person name="Adriana R."/>
            <person name="Vieira A."/>
            <person name="Brugerolle De Fraissinette N."/>
            <person name="Rezende De Castro R."/>
            <person name="Schneider M.P."/>
            <person name="Vasconcelos V."/>
            <person name="Leao P.N."/>
        </authorList>
    </citation>
    <scope>NUCLEOTIDE SEQUENCE [LARGE SCALE GENOMIC DNA]</scope>
    <source>
        <strain evidence="2 3">LEGE 06123</strain>
    </source>
</reference>
<organism evidence="2 3">
    <name type="scientific">Gloeocapsopsis crepidinum LEGE 06123</name>
    <dbReference type="NCBI Taxonomy" id="588587"/>
    <lineage>
        <taxon>Bacteria</taxon>
        <taxon>Bacillati</taxon>
        <taxon>Cyanobacteriota</taxon>
        <taxon>Cyanophyceae</taxon>
        <taxon>Oscillatoriophycideae</taxon>
        <taxon>Chroococcales</taxon>
        <taxon>Chroococcaceae</taxon>
        <taxon>Gloeocapsopsis</taxon>
    </lineage>
</organism>
<dbReference type="Proteomes" id="UP000651156">
    <property type="component" value="Unassembled WGS sequence"/>
</dbReference>
<feature type="transmembrane region" description="Helical" evidence="1">
    <location>
        <begin position="81"/>
        <end position="102"/>
    </location>
</feature>
<evidence type="ECO:0000313" key="2">
    <source>
        <dbReference type="EMBL" id="MBE9189609.1"/>
    </source>
</evidence>
<feature type="transmembrane region" description="Helical" evidence="1">
    <location>
        <begin position="5"/>
        <end position="21"/>
    </location>
</feature>
<feature type="transmembrane region" description="Helical" evidence="1">
    <location>
        <begin position="52"/>
        <end position="75"/>
    </location>
</feature>
<accession>A0ABR9UMW7</accession>
<sequence>MSRIFAILVGAITIMFIILGLTQNIDLFRPADIVLGIILIAAALIPRAKMAALGMLIGYSYTAGVFSLSITATLLDGAFNVASTLGLIVCILFIYILSRWLLET</sequence>